<proteinExistence type="predicted"/>
<comment type="caution">
    <text evidence="1">The sequence shown here is derived from an EMBL/GenBank/DDBJ whole genome shotgun (WGS) entry which is preliminary data.</text>
</comment>
<evidence type="ECO:0000313" key="1">
    <source>
        <dbReference type="EMBL" id="KAF3455466.1"/>
    </source>
</evidence>
<dbReference type="AlphaFoldDB" id="A0A8K0MQV9"/>
<dbReference type="EMBL" id="VOIH02000001">
    <property type="protein sequence ID" value="KAF3455466.1"/>
    <property type="molecule type" value="Genomic_DNA"/>
</dbReference>
<accession>A0A8K0MQV9</accession>
<organism evidence="1 2">
    <name type="scientific">Rhamnella rubrinervis</name>
    <dbReference type="NCBI Taxonomy" id="2594499"/>
    <lineage>
        <taxon>Eukaryota</taxon>
        <taxon>Viridiplantae</taxon>
        <taxon>Streptophyta</taxon>
        <taxon>Embryophyta</taxon>
        <taxon>Tracheophyta</taxon>
        <taxon>Spermatophyta</taxon>
        <taxon>Magnoliopsida</taxon>
        <taxon>eudicotyledons</taxon>
        <taxon>Gunneridae</taxon>
        <taxon>Pentapetalae</taxon>
        <taxon>rosids</taxon>
        <taxon>fabids</taxon>
        <taxon>Rosales</taxon>
        <taxon>Rhamnaceae</taxon>
        <taxon>rhamnoid group</taxon>
        <taxon>Rhamneae</taxon>
        <taxon>Rhamnella</taxon>
    </lineage>
</organism>
<name>A0A8K0MQV9_9ROSA</name>
<dbReference type="Proteomes" id="UP000796880">
    <property type="component" value="Unassembled WGS sequence"/>
</dbReference>
<gene>
    <name evidence="1" type="ORF">FNV43_RR00095</name>
</gene>
<keyword evidence="2" id="KW-1185">Reference proteome</keyword>
<sequence length="147" mass="16386">MEDGLFYLFCLPSVSREPNANKRETGSDDMSWEARSSDGKLELRQYSETDVDCLLDILLSFNKEGLCSCLDTISITQPIRDGDGGGDVLVTIGETFALGFFSPGKSNYRYVGIWYHKSPEKRLSGLLTETIQSTIPLDFSLLIVKET</sequence>
<reference evidence="1" key="1">
    <citation type="submission" date="2020-03" db="EMBL/GenBank/DDBJ databases">
        <title>A high-quality chromosome-level genome assembly of a woody plant with both climbing and erect habits, Rhamnella rubrinervis.</title>
        <authorList>
            <person name="Lu Z."/>
            <person name="Yang Y."/>
            <person name="Zhu X."/>
            <person name="Sun Y."/>
        </authorList>
    </citation>
    <scope>NUCLEOTIDE SEQUENCE</scope>
    <source>
        <strain evidence="1">BYM</strain>
        <tissue evidence="1">Leaf</tissue>
    </source>
</reference>
<protein>
    <submittedName>
        <fullName evidence="1">Uncharacterized protein</fullName>
    </submittedName>
</protein>
<evidence type="ECO:0000313" key="2">
    <source>
        <dbReference type="Proteomes" id="UP000796880"/>
    </source>
</evidence>
<dbReference type="OrthoDB" id="1741942at2759"/>